<feature type="domain" description="RagB/SusD" evidence="7">
    <location>
        <begin position="388"/>
        <end position="534"/>
    </location>
</feature>
<organism evidence="9 10">
    <name type="scientific">Winogradskyella flava</name>
    <dbReference type="NCBI Taxonomy" id="1884876"/>
    <lineage>
        <taxon>Bacteria</taxon>
        <taxon>Pseudomonadati</taxon>
        <taxon>Bacteroidota</taxon>
        <taxon>Flavobacteriia</taxon>
        <taxon>Flavobacteriales</taxon>
        <taxon>Flavobacteriaceae</taxon>
        <taxon>Winogradskyella</taxon>
    </lineage>
</organism>
<dbReference type="InterPro" id="IPR033985">
    <property type="entry name" value="SusD-like_N"/>
</dbReference>
<dbReference type="Proteomes" id="UP000533900">
    <property type="component" value="Unassembled WGS sequence"/>
</dbReference>
<dbReference type="AlphaFoldDB" id="A0A842IMF4"/>
<dbReference type="Pfam" id="PF14322">
    <property type="entry name" value="SusD-like_3"/>
    <property type="match status" value="1"/>
</dbReference>
<comment type="caution">
    <text evidence="9">The sequence shown here is derived from an EMBL/GenBank/DDBJ whole genome shotgun (WGS) entry which is preliminary data.</text>
</comment>
<keyword evidence="5" id="KW-0998">Cell outer membrane</keyword>
<comment type="subcellular location">
    <subcellularLocation>
        <location evidence="1">Cell outer membrane</location>
    </subcellularLocation>
</comment>
<protein>
    <submittedName>
        <fullName evidence="9">RagB/SusD family nutrient uptake outer membrane protein</fullName>
    </submittedName>
</protein>
<feature type="signal peptide" evidence="6">
    <location>
        <begin position="1"/>
        <end position="22"/>
    </location>
</feature>
<dbReference type="RefSeq" id="WP_185787819.1">
    <property type="nucleotide sequence ID" value="NZ_JACLCP010000001.1"/>
</dbReference>
<feature type="domain" description="SusD-like N-terminal" evidence="8">
    <location>
        <begin position="47"/>
        <end position="216"/>
    </location>
</feature>
<evidence type="ECO:0000256" key="5">
    <source>
        <dbReference type="ARBA" id="ARBA00023237"/>
    </source>
</evidence>
<dbReference type="Gene3D" id="1.25.40.390">
    <property type="match status" value="1"/>
</dbReference>
<evidence type="ECO:0000256" key="3">
    <source>
        <dbReference type="ARBA" id="ARBA00022729"/>
    </source>
</evidence>
<evidence type="ECO:0000259" key="7">
    <source>
        <dbReference type="Pfam" id="PF07980"/>
    </source>
</evidence>
<keyword evidence="4" id="KW-0472">Membrane</keyword>
<dbReference type="InterPro" id="IPR012944">
    <property type="entry name" value="SusD_RagB_dom"/>
</dbReference>
<evidence type="ECO:0000256" key="4">
    <source>
        <dbReference type="ARBA" id="ARBA00023136"/>
    </source>
</evidence>
<accession>A0A842IMF4</accession>
<evidence type="ECO:0000313" key="10">
    <source>
        <dbReference type="Proteomes" id="UP000533900"/>
    </source>
</evidence>
<dbReference type="InterPro" id="IPR011990">
    <property type="entry name" value="TPR-like_helical_dom_sf"/>
</dbReference>
<keyword evidence="3 6" id="KW-0732">Signal</keyword>
<evidence type="ECO:0000256" key="1">
    <source>
        <dbReference type="ARBA" id="ARBA00004442"/>
    </source>
</evidence>
<dbReference type="EMBL" id="JACLCP010000001">
    <property type="protein sequence ID" value="MBC2844130.1"/>
    <property type="molecule type" value="Genomic_DNA"/>
</dbReference>
<dbReference type="GO" id="GO:0009279">
    <property type="term" value="C:cell outer membrane"/>
    <property type="evidence" value="ECO:0007669"/>
    <property type="project" value="UniProtKB-SubCell"/>
</dbReference>
<comment type="similarity">
    <text evidence="2">Belongs to the SusD family.</text>
</comment>
<sequence length="534" mass="59976">MKKIFIKSAVLCFSISALFVSCEEELDLSNPTALSLEELLQTDNGFQLLANGVLDAYQKVPANEFLLIELRSDNVRANSENGNFPEINRYNVDPNNGDVATYYSNNMAAIKHANTIIDNRFLAPEDQQFTVGEAYFMRALCHFNLVRAYQNVPYIDKVLDPNIDEARDYPQLPESEVYEKIIDDFKTSIAFLNGAEQNRYRPTEGAAICLAAKAYLSQPNPDYAEAELLLASVVENNSSFGYDLLFTDRDDAEQFEFNADPIDPTIDVLTDQEYYANLAIDFGNVFGNEISGGFSDGTLEGSWSNNPALEINDEVIFSIAYDLVSSDNYVTSDSGLDDQVETDSESHSFAMTLQGPSNGVNIASIDFLEVMNPELEPVRFYASVNPNDYSAFLSNNTIDVFNTKFPTDGEIGDNDWVILRYADVLLLYAEAILAGGNSTTDPRAIDAFNQVRARAGLEEVANLTRQDLLEERRVEFVYENQRLYDLIRFGEADNVLQLFSVQNSLAYTPDKKYLPFPQREIDNLPNFYTQNNGY</sequence>
<reference evidence="9" key="1">
    <citation type="submission" date="2020-08" db="EMBL/GenBank/DDBJ databases">
        <title>Winogradskyella ouciana sp. nov., isolated from the hadal seawater of the Mariana Trench.</title>
        <authorList>
            <person name="He X."/>
        </authorList>
    </citation>
    <scope>NUCLEOTIDE SEQUENCE [LARGE SCALE GENOMIC DNA]</scope>
    <source>
        <strain evidence="9">KCTC 52348</strain>
    </source>
</reference>
<evidence type="ECO:0000256" key="2">
    <source>
        <dbReference type="ARBA" id="ARBA00006275"/>
    </source>
</evidence>
<dbReference type="SUPFAM" id="SSF48452">
    <property type="entry name" value="TPR-like"/>
    <property type="match status" value="1"/>
</dbReference>
<keyword evidence="10" id="KW-1185">Reference proteome</keyword>
<gene>
    <name evidence="9" type="ORF">H7F21_03425</name>
</gene>
<proteinExistence type="inferred from homology"/>
<evidence type="ECO:0000259" key="8">
    <source>
        <dbReference type="Pfam" id="PF14322"/>
    </source>
</evidence>
<dbReference type="Pfam" id="PF07980">
    <property type="entry name" value="SusD_RagB"/>
    <property type="match status" value="1"/>
</dbReference>
<evidence type="ECO:0000256" key="6">
    <source>
        <dbReference type="SAM" id="SignalP"/>
    </source>
</evidence>
<feature type="chain" id="PRO_5032270662" evidence="6">
    <location>
        <begin position="23"/>
        <end position="534"/>
    </location>
</feature>
<dbReference type="PROSITE" id="PS51257">
    <property type="entry name" value="PROKAR_LIPOPROTEIN"/>
    <property type="match status" value="1"/>
</dbReference>
<name>A0A842IMF4_9FLAO</name>
<evidence type="ECO:0000313" key="9">
    <source>
        <dbReference type="EMBL" id="MBC2844130.1"/>
    </source>
</evidence>